<feature type="region of interest" description="Disordered" evidence="1">
    <location>
        <begin position="1"/>
        <end position="59"/>
    </location>
</feature>
<protein>
    <submittedName>
        <fullName evidence="2">Uncharacterized protein</fullName>
    </submittedName>
</protein>
<reference evidence="2" key="1">
    <citation type="journal article" date="2020" name="Stud. Mycol.">
        <title>101 Dothideomycetes genomes: a test case for predicting lifestyles and emergence of pathogens.</title>
        <authorList>
            <person name="Haridas S."/>
            <person name="Albert R."/>
            <person name="Binder M."/>
            <person name="Bloem J."/>
            <person name="Labutti K."/>
            <person name="Salamov A."/>
            <person name="Andreopoulos B."/>
            <person name="Baker S."/>
            <person name="Barry K."/>
            <person name="Bills G."/>
            <person name="Bluhm B."/>
            <person name="Cannon C."/>
            <person name="Castanera R."/>
            <person name="Culley D."/>
            <person name="Daum C."/>
            <person name="Ezra D."/>
            <person name="Gonzalez J."/>
            <person name="Henrissat B."/>
            <person name="Kuo A."/>
            <person name="Liang C."/>
            <person name="Lipzen A."/>
            <person name="Lutzoni F."/>
            <person name="Magnuson J."/>
            <person name="Mondo S."/>
            <person name="Nolan M."/>
            <person name="Ohm R."/>
            <person name="Pangilinan J."/>
            <person name="Park H.-J."/>
            <person name="Ramirez L."/>
            <person name="Alfaro M."/>
            <person name="Sun H."/>
            <person name="Tritt A."/>
            <person name="Yoshinaga Y."/>
            <person name="Zwiers L.-H."/>
            <person name="Turgeon B."/>
            <person name="Goodwin S."/>
            <person name="Spatafora J."/>
            <person name="Crous P."/>
            <person name="Grigoriev I."/>
        </authorList>
    </citation>
    <scope>NUCLEOTIDE SEQUENCE</scope>
    <source>
        <strain evidence="2">CBS 675.92</strain>
    </source>
</reference>
<dbReference type="Proteomes" id="UP000800035">
    <property type="component" value="Unassembled WGS sequence"/>
</dbReference>
<dbReference type="AlphaFoldDB" id="A0A6A5TJL3"/>
<keyword evidence="3" id="KW-1185">Reference proteome</keyword>
<organism evidence="2 3">
    <name type="scientific">Byssothecium circinans</name>
    <dbReference type="NCBI Taxonomy" id="147558"/>
    <lineage>
        <taxon>Eukaryota</taxon>
        <taxon>Fungi</taxon>
        <taxon>Dikarya</taxon>
        <taxon>Ascomycota</taxon>
        <taxon>Pezizomycotina</taxon>
        <taxon>Dothideomycetes</taxon>
        <taxon>Pleosporomycetidae</taxon>
        <taxon>Pleosporales</taxon>
        <taxon>Massarineae</taxon>
        <taxon>Massarinaceae</taxon>
        <taxon>Byssothecium</taxon>
    </lineage>
</organism>
<evidence type="ECO:0000313" key="2">
    <source>
        <dbReference type="EMBL" id="KAF1950996.1"/>
    </source>
</evidence>
<evidence type="ECO:0000313" key="3">
    <source>
        <dbReference type="Proteomes" id="UP000800035"/>
    </source>
</evidence>
<proteinExistence type="predicted"/>
<feature type="compositionally biased region" description="Pro residues" evidence="1">
    <location>
        <begin position="49"/>
        <end position="59"/>
    </location>
</feature>
<name>A0A6A5TJL3_9PLEO</name>
<evidence type="ECO:0000256" key="1">
    <source>
        <dbReference type="SAM" id="MobiDB-lite"/>
    </source>
</evidence>
<sequence>MHTFRQCTYNHTGAPIPKSPTRNLPVFASPSTFERQTDPKLTPQLSTPTPAPPSTPQPAPCLFTATPTINCGDALGQYLMCLQCCTKHAFFLSQAALNLKDHKAMRPVEEMRDMRPHYYLTAEYLGFTPSSQGTMAACKAVVSPETFCVDCTPLAQQAGVCDENGVVRPHCALSDHSHCIVPFQKAWKPSEGCTRAREADTICDACFADVSARVEKSEKDREIWETWFVDGGRKVHPEVLG</sequence>
<dbReference type="EMBL" id="ML977020">
    <property type="protein sequence ID" value="KAF1950996.1"/>
    <property type="molecule type" value="Genomic_DNA"/>
</dbReference>
<gene>
    <name evidence="2" type="ORF">CC80DRAFT_539156</name>
</gene>
<accession>A0A6A5TJL3</accession>
<feature type="compositionally biased region" description="Polar residues" evidence="1">
    <location>
        <begin position="1"/>
        <end position="11"/>
    </location>
</feature>